<sequence length="271" mass="30957">MEAPENPHVAPTATETRPGRCSFIFIVILSTIPSLVTGGFIIRTLFFLKKGDPDCTNPHLDWELWFEIFLLVVFLVALIGVLFKIVAVQIICLTLLGITILTIILTVWSIERGGTFDNDNDPKRIEAVYRLEGYAPWARKFLLKDSGWNAFQNCLIERKICDKLGKRDFYQEGCCIPPPYCGYKERNQTWVIPKTSQYADDVNCVRWDSDKRKLCFDCETCQAVYVGTMDNNWRLRGVSLNFGTAIWVVCLCFASAFKNQSRVRAVDNRSV</sequence>
<protein>
    <submittedName>
        <fullName evidence="1">Uncharacterized protein</fullName>
    </submittedName>
</protein>
<evidence type="ECO:0000313" key="1">
    <source>
        <dbReference type="EMBL" id="KAH7851458.1"/>
    </source>
</evidence>
<dbReference type="Proteomes" id="UP000828048">
    <property type="component" value="Chromosome 8"/>
</dbReference>
<name>A0ACB7YE62_9ERIC</name>
<gene>
    <name evidence="1" type="ORF">Vadar_011879</name>
</gene>
<keyword evidence="2" id="KW-1185">Reference proteome</keyword>
<reference evidence="1 2" key="1">
    <citation type="journal article" date="2021" name="Hortic Res">
        <title>High-quality reference genome and annotation aids understanding of berry development for evergreen blueberry (Vaccinium darrowii).</title>
        <authorList>
            <person name="Yu J."/>
            <person name="Hulse-Kemp A.M."/>
            <person name="Babiker E."/>
            <person name="Staton M."/>
        </authorList>
    </citation>
    <scope>NUCLEOTIDE SEQUENCE [LARGE SCALE GENOMIC DNA]</scope>
    <source>
        <strain evidence="2">cv. NJ 8807/NJ 8810</strain>
        <tissue evidence="1">Young leaf</tissue>
    </source>
</reference>
<dbReference type="EMBL" id="CM037158">
    <property type="protein sequence ID" value="KAH7851458.1"/>
    <property type="molecule type" value="Genomic_DNA"/>
</dbReference>
<proteinExistence type="predicted"/>
<organism evidence="1 2">
    <name type="scientific">Vaccinium darrowii</name>
    <dbReference type="NCBI Taxonomy" id="229202"/>
    <lineage>
        <taxon>Eukaryota</taxon>
        <taxon>Viridiplantae</taxon>
        <taxon>Streptophyta</taxon>
        <taxon>Embryophyta</taxon>
        <taxon>Tracheophyta</taxon>
        <taxon>Spermatophyta</taxon>
        <taxon>Magnoliopsida</taxon>
        <taxon>eudicotyledons</taxon>
        <taxon>Gunneridae</taxon>
        <taxon>Pentapetalae</taxon>
        <taxon>asterids</taxon>
        <taxon>Ericales</taxon>
        <taxon>Ericaceae</taxon>
        <taxon>Vaccinioideae</taxon>
        <taxon>Vaccinieae</taxon>
        <taxon>Vaccinium</taxon>
    </lineage>
</organism>
<accession>A0ACB7YE62</accession>
<evidence type="ECO:0000313" key="2">
    <source>
        <dbReference type="Proteomes" id="UP000828048"/>
    </source>
</evidence>
<comment type="caution">
    <text evidence="1">The sequence shown here is derived from an EMBL/GenBank/DDBJ whole genome shotgun (WGS) entry which is preliminary data.</text>
</comment>